<feature type="domain" description="OmpR/PhoB-type" evidence="4">
    <location>
        <begin position="2"/>
        <end position="105"/>
    </location>
</feature>
<keyword evidence="3" id="KW-1133">Transmembrane helix</keyword>
<dbReference type="GO" id="GO:0003677">
    <property type="term" value="F:DNA binding"/>
    <property type="evidence" value="ECO:0007669"/>
    <property type="project" value="UniProtKB-UniRule"/>
</dbReference>
<dbReference type="RefSeq" id="WP_098141199.1">
    <property type="nucleotide sequence ID" value="NZ_CBCSJA010000052.1"/>
</dbReference>
<feature type="transmembrane region" description="Helical" evidence="3">
    <location>
        <begin position="139"/>
        <end position="162"/>
    </location>
</feature>
<protein>
    <submittedName>
        <fullName evidence="5">Putative Transcriptional regulatory protein, C-terminal domain protein</fullName>
    </submittedName>
</protein>
<accession>A0A285B9J7</accession>
<keyword evidence="1 2" id="KW-0238">DNA-binding</keyword>
<dbReference type="Proteomes" id="UP000220639">
    <property type="component" value="Unassembled WGS sequence"/>
</dbReference>
<dbReference type="EMBL" id="FZTC01000034">
    <property type="protein sequence ID" value="SNU37580.1"/>
    <property type="molecule type" value="Genomic_DNA"/>
</dbReference>
<evidence type="ECO:0000256" key="1">
    <source>
        <dbReference type="ARBA" id="ARBA00023125"/>
    </source>
</evidence>
<dbReference type="PROSITE" id="PS51755">
    <property type="entry name" value="OMPR_PHOB"/>
    <property type="match status" value="1"/>
</dbReference>
<dbReference type="SMART" id="SM00862">
    <property type="entry name" value="Trans_reg_C"/>
    <property type="match status" value="1"/>
</dbReference>
<dbReference type="Pfam" id="PF00486">
    <property type="entry name" value="Trans_reg_C"/>
    <property type="match status" value="1"/>
</dbReference>
<evidence type="ECO:0000313" key="5">
    <source>
        <dbReference type="EMBL" id="SNU37580.1"/>
    </source>
</evidence>
<reference evidence="6" key="1">
    <citation type="submission" date="2017-08" db="EMBL/GenBank/DDBJ databases">
        <authorList>
            <person name="Brisse S."/>
        </authorList>
    </citation>
    <scope>NUCLEOTIDE SEQUENCE [LARGE SCALE GENOMIC DNA]</scope>
    <source>
        <strain evidence="6">06D021</strain>
    </source>
</reference>
<name>A0A285B9J7_9ENTR</name>
<proteinExistence type="predicted"/>
<dbReference type="GO" id="GO:0000160">
    <property type="term" value="P:phosphorelay signal transduction system"/>
    <property type="evidence" value="ECO:0007669"/>
    <property type="project" value="InterPro"/>
</dbReference>
<dbReference type="AlphaFoldDB" id="A0A285B9J7"/>
<keyword evidence="3" id="KW-0812">Transmembrane</keyword>
<dbReference type="GO" id="GO:0006355">
    <property type="term" value="P:regulation of DNA-templated transcription"/>
    <property type="evidence" value="ECO:0007669"/>
    <property type="project" value="InterPro"/>
</dbReference>
<keyword evidence="3" id="KW-0472">Membrane</keyword>
<evidence type="ECO:0000256" key="3">
    <source>
        <dbReference type="SAM" id="Phobius"/>
    </source>
</evidence>
<evidence type="ECO:0000256" key="2">
    <source>
        <dbReference type="PROSITE-ProRule" id="PRU01091"/>
    </source>
</evidence>
<gene>
    <name evidence="5" type="ORF">KOSB73_40126</name>
</gene>
<dbReference type="InterPro" id="IPR001867">
    <property type="entry name" value="OmpR/PhoB-type_DNA-bd"/>
</dbReference>
<feature type="DNA-binding region" description="OmpR/PhoB-type" evidence="2">
    <location>
        <begin position="2"/>
        <end position="105"/>
    </location>
</feature>
<dbReference type="SUPFAM" id="SSF46894">
    <property type="entry name" value="C-terminal effector domain of the bipartite response regulators"/>
    <property type="match status" value="1"/>
</dbReference>
<dbReference type="InterPro" id="IPR036388">
    <property type="entry name" value="WH-like_DNA-bd_sf"/>
</dbReference>
<evidence type="ECO:0000259" key="4">
    <source>
        <dbReference type="PROSITE" id="PS51755"/>
    </source>
</evidence>
<dbReference type="Gene3D" id="1.10.10.10">
    <property type="entry name" value="Winged helix-like DNA-binding domain superfamily/Winged helix DNA-binding domain"/>
    <property type="match status" value="1"/>
</dbReference>
<organism evidence="5 6">
    <name type="scientific">Klebsiella grimontii</name>
    <dbReference type="NCBI Taxonomy" id="2058152"/>
    <lineage>
        <taxon>Bacteria</taxon>
        <taxon>Pseudomonadati</taxon>
        <taxon>Pseudomonadota</taxon>
        <taxon>Gammaproteobacteria</taxon>
        <taxon>Enterobacterales</taxon>
        <taxon>Enterobacteriaceae</taxon>
        <taxon>Klebsiella/Raoultella group</taxon>
        <taxon>Klebsiella</taxon>
    </lineage>
</organism>
<sequence length="263" mass="30783">MTSFYLLENEIEFHYSERKLKNRANGREITLTRLSCNILLALCNDDEAVLTHPQIMQKAWGERHREVQYATYYQTVLMLRNSIREIGVEYEVVKTIPRKGLALAVTSTFKKEKSATEIVNSVKNELEHPCTNKKNYYPYMFNTLTISVIFLFLAILLIYPHLFIQQRLFRGRNPFFSNYVLAGKTENHCMYYFNKDTSSHSKHKKFIIQNKFLCEKNTKLFITTYATAKTVSAIRCYLPSTSHNEHCVSYYFPMYQPSPTGGL</sequence>
<evidence type="ECO:0000313" key="6">
    <source>
        <dbReference type="Proteomes" id="UP000220639"/>
    </source>
</evidence>
<dbReference type="InterPro" id="IPR016032">
    <property type="entry name" value="Sig_transdc_resp-reg_C-effctor"/>
</dbReference>